<dbReference type="EMBL" id="KE344904">
    <property type="protein sequence ID" value="EXB85837.1"/>
    <property type="molecule type" value="Genomic_DNA"/>
</dbReference>
<sequence length="82" mass="9788">MTKIRLRFSENSQLHRFVAPFIAAPNLVCDKSTALDNERQHQEMNQNCKDELRLASFTTVIRKARETEKKKRRERKIGRESW</sequence>
<gene>
    <name evidence="1" type="ORF">L484_009683</name>
</gene>
<dbReference type="Proteomes" id="UP000030645">
    <property type="component" value="Unassembled WGS sequence"/>
</dbReference>
<keyword evidence="2" id="KW-1185">Reference proteome</keyword>
<organism evidence="1 2">
    <name type="scientific">Morus notabilis</name>
    <dbReference type="NCBI Taxonomy" id="981085"/>
    <lineage>
        <taxon>Eukaryota</taxon>
        <taxon>Viridiplantae</taxon>
        <taxon>Streptophyta</taxon>
        <taxon>Embryophyta</taxon>
        <taxon>Tracheophyta</taxon>
        <taxon>Spermatophyta</taxon>
        <taxon>Magnoliopsida</taxon>
        <taxon>eudicotyledons</taxon>
        <taxon>Gunneridae</taxon>
        <taxon>Pentapetalae</taxon>
        <taxon>rosids</taxon>
        <taxon>fabids</taxon>
        <taxon>Rosales</taxon>
        <taxon>Moraceae</taxon>
        <taxon>Moreae</taxon>
        <taxon>Morus</taxon>
    </lineage>
</organism>
<evidence type="ECO:0000313" key="1">
    <source>
        <dbReference type="EMBL" id="EXB85837.1"/>
    </source>
</evidence>
<evidence type="ECO:0000313" key="2">
    <source>
        <dbReference type="Proteomes" id="UP000030645"/>
    </source>
</evidence>
<reference evidence="2" key="1">
    <citation type="submission" date="2013-01" db="EMBL/GenBank/DDBJ databases">
        <title>Draft Genome Sequence of a Mulberry Tree, Morus notabilis C.K. Schneid.</title>
        <authorList>
            <person name="He N."/>
            <person name="Zhao S."/>
        </authorList>
    </citation>
    <scope>NUCLEOTIDE SEQUENCE</scope>
</reference>
<protein>
    <submittedName>
        <fullName evidence="1">Uncharacterized protein</fullName>
    </submittedName>
</protein>
<name>W9RE76_9ROSA</name>
<proteinExistence type="predicted"/>
<dbReference type="AlphaFoldDB" id="W9RE76"/>
<accession>W9RE76</accession>